<dbReference type="SUPFAM" id="SSF52402">
    <property type="entry name" value="Adenine nucleotide alpha hydrolases-like"/>
    <property type="match status" value="2"/>
</dbReference>
<dbReference type="AlphaFoldDB" id="A0A918SGA7"/>
<proteinExistence type="predicted"/>
<evidence type="ECO:0000313" key="2">
    <source>
        <dbReference type="EMBL" id="GHA37740.1"/>
    </source>
</evidence>
<dbReference type="Gene3D" id="3.40.50.12370">
    <property type="match status" value="1"/>
</dbReference>
<evidence type="ECO:0000313" key="3">
    <source>
        <dbReference type="Proteomes" id="UP000610456"/>
    </source>
</evidence>
<evidence type="ECO:0000259" key="1">
    <source>
        <dbReference type="Pfam" id="PF00582"/>
    </source>
</evidence>
<dbReference type="Proteomes" id="UP000610456">
    <property type="component" value="Unassembled WGS sequence"/>
</dbReference>
<protein>
    <recommendedName>
        <fullName evidence="1">UspA domain-containing protein</fullName>
    </recommendedName>
</protein>
<organism evidence="2 3">
    <name type="scientific">Salinimicrobium marinum</name>
    <dbReference type="NCBI Taxonomy" id="680283"/>
    <lineage>
        <taxon>Bacteria</taxon>
        <taxon>Pseudomonadati</taxon>
        <taxon>Bacteroidota</taxon>
        <taxon>Flavobacteriia</taxon>
        <taxon>Flavobacteriales</taxon>
        <taxon>Flavobacteriaceae</taxon>
        <taxon>Salinimicrobium</taxon>
    </lineage>
</organism>
<reference evidence="2" key="1">
    <citation type="journal article" date="2014" name="Int. J. Syst. Evol. Microbiol.">
        <title>Complete genome sequence of Corynebacterium casei LMG S-19264T (=DSM 44701T), isolated from a smear-ripened cheese.</title>
        <authorList>
            <consortium name="US DOE Joint Genome Institute (JGI-PGF)"/>
            <person name="Walter F."/>
            <person name="Albersmeier A."/>
            <person name="Kalinowski J."/>
            <person name="Ruckert C."/>
        </authorList>
    </citation>
    <scope>NUCLEOTIDE SEQUENCE</scope>
    <source>
        <strain evidence="2">KCTC 12719</strain>
    </source>
</reference>
<reference evidence="2" key="2">
    <citation type="submission" date="2020-09" db="EMBL/GenBank/DDBJ databases">
        <authorList>
            <person name="Sun Q."/>
            <person name="Kim S."/>
        </authorList>
    </citation>
    <scope>NUCLEOTIDE SEQUENCE</scope>
    <source>
        <strain evidence="2">KCTC 12719</strain>
    </source>
</reference>
<sequence length="197" mass="22438">MDLVVMGTKGATGAKEILFGSNTVYAMQKVTCPLLAIPSQYVYKTPKTLLFPSDFGTDFSKNPLQIVREILHQKTCRLDILNVDFGISLSEFQMQQKCFLREYFKAEDFRFHSISEKSVPEAVNKFQEDHLVDLLVMVNNKHSFFENLFFRPVVNQIGFHIKIPFLVLPPTGKATTAHNGVDTNQNFHSSYPKDSII</sequence>
<dbReference type="InterPro" id="IPR006016">
    <property type="entry name" value="UspA"/>
</dbReference>
<name>A0A918SGA7_9FLAO</name>
<dbReference type="EMBL" id="BMXB01000006">
    <property type="protein sequence ID" value="GHA37740.1"/>
    <property type="molecule type" value="Genomic_DNA"/>
</dbReference>
<dbReference type="Pfam" id="PF00582">
    <property type="entry name" value="Usp"/>
    <property type="match status" value="1"/>
</dbReference>
<accession>A0A918SGA7</accession>
<feature type="domain" description="UspA" evidence="1">
    <location>
        <begin position="2"/>
        <end position="38"/>
    </location>
</feature>
<keyword evidence="3" id="KW-1185">Reference proteome</keyword>
<gene>
    <name evidence="2" type="ORF">GCM10007103_19050</name>
</gene>
<comment type="caution">
    <text evidence="2">The sequence shown here is derived from an EMBL/GenBank/DDBJ whole genome shotgun (WGS) entry which is preliminary data.</text>
</comment>
<dbReference type="CDD" id="cd00293">
    <property type="entry name" value="USP-like"/>
    <property type="match status" value="1"/>
</dbReference>